<dbReference type="AlphaFoldDB" id="A0AAD9NIC9"/>
<dbReference type="GO" id="GO:0005509">
    <property type="term" value="F:calcium ion binding"/>
    <property type="evidence" value="ECO:0007669"/>
    <property type="project" value="InterPro"/>
</dbReference>
<feature type="domain" description="Mucin-4-like C8-3" evidence="4">
    <location>
        <begin position="44"/>
        <end position="88"/>
    </location>
</feature>
<evidence type="ECO:0000259" key="4">
    <source>
        <dbReference type="Pfam" id="PF23263"/>
    </source>
</evidence>
<dbReference type="GO" id="GO:0016020">
    <property type="term" value="C:membrane"/>
    <property type="evidence" value="ECO:0007669"/>
    <property type="project" value="UniProtKB-SubCell"/>
</dbReference>
<comment type="caution">
    <text evidence="5">The sequence shown here is derived from an EMBL/GenBank/DDBJ whole genome shotgun (WGS) entry which is preliminary data.</text>
</comment>
<evidence type="ECO:0000313" key="5">
    <source>
        <dbReference type="EMBL" id="KAK2171160.1"/>
    </source>
</evidence>
<gene>
    <name evidence="5" type="ORF">NP493_1097g00008</name>
</gene>
<dbReference type="EMBL" id="JAODUO010001096">
    <property type="protein sequence ID" value="KAK2171160.1"/>
    <property type="molecule type" value="Genomic_DNA"/>
</dbReference>
<evidence type="ECO:0000256" key="3">
    <source>
        <dbReference type="ARBA" id="ARBA00023157"/>
    </source>
</evidence>
<dbReference type="InterPro" id="IPR015919">
    <property type="entry name" value="Cadherin-like_sf"/>
</dbReference>
<dbReference type="InterPro" id="IPR056619">
    <property type="entry name" value="C8-3_MUC4"/>
</dbReference>
<dbReference type="PANTHER" id="PTHR13802:SF52">
    <property type="entry name" value="MUCIN-4"/>
    <property type="match status" value="1"/>
</dbReference>
<keyword evidence="6" id="KW-1185">Reference proteome</keyword>
<evidence type="ECO:0000256" key="1">
    <source>
        <dbReference type="ARBA" id="ARBA00004370"/>
    </source>
</evidence>
<organism evidence="5 6">
    <name type="scientific">Ridgeia piscesae</name>
    <name type="common">Tubeworm</name>
    <dbReference type="NCBI Taxonomy" id="27915"/>
    <lineage>
        <taxon>Eukaryota</taxon>
        <taxon>Metazoa</taxon>
        <taxon>Spiralia</taxon>
        <taxon>Lophotrochozoa</taxon>
        <taxon>Annelida</taxon>
        <taxon>Polychaeta</taxon>
        <taxon>Sedentaria</taxon>
        <taxon>Canalipalpata</taxon>
        <taxon>Sabellida</taxon>
        <taxon>Siboglinidae</taxon>
        <taxon>Ridgeia</taxon>
    </lineage>
</organism>
<name>A0AAD9NIC9_RIDPI</name>
<keyword evidence="3" id="KW-1015">Disulfide bond</keyword>
<sequence length="160" mass="17269">MLVSGRIQKADSLFKYIDGTSYETFNGKSFTPIFVDDIISAMTDTERQLANDTCKGNNLECMFDLAVTGKTEVAEATLEINEKNTRDAKTLANTSPKIIVDSVFNVTVDTEATLTVTTSDAEDDIVTLTLESSLPDSATFNATTGAFTWTPTTADAVNIT</sequence>
<reference evidence="5" key="1">
    <citation type="journal article" date="2023" name="Mol. Biol. Evol.">
        <title>Third-Generation Sequencing Reveals the Adaptive Role of the Epigenome in Three Deep-Sea Polychaetes.</title>
        <authorList>
            <person name="Perez M."/>
            <person name="Aroh O."/>
            <person name="Sun Y."/>
            <person name="Lan Y."/>
            <person name="Juniper S.K."/>
            <person name="Young C.R."/>
            <person name="Angers B."/>
            <person name="Qian P.Y."/>
        </authorList>
    </citation>
    <scope>NUCLEOTIDE SEQUENCE</scope>
    <source>
        <strain evidence="5">R07B-5</strain>
    </source>
</reference>
<protein>
    <recommendedName>
        <fullName evidence="4">Mucin-4-like C8-3 domain-containing protein</fullName>
    </recommendedName>
</protein>
<proteinExistence type="predicted"/>
<dbReference type="InterPro" id="IPR051495">
    <property type="entry name" value="Epithelial_Barrier/Signaling"/>
</dbReference>
<keyword evidence="2" id="KW-0472">Membrane</keyword>
<accession>A0AAD9NIC9</accession>
<dbReference type="PANTHER" id="PTHR13802">
    <property type="entry name" value="MUCIN 4-RELATED"/>
    <property type="match status" value="1"/>
</dbReference>
<comment type="subcellular location">
    <subcellularLocation>
        <location evidence="1">Membrane</location>
    </subcellularLocation>
</comment>
<evidence type="ECO:0000256" key="2">
    <source>
        <dbReference type="ARBA" id="ARBA00023136"/>
    </source>
</evidence>
<dbReference type="Pfam" id="PF05345">
    <property type="entry name" value="He_PIG"/>
    <property type="match status" value="1"/>
</dbReference>
<dbReference type="Proteomes" id="UP001209878">
    <property type="component" value="Unassembled WGS sequence"/>
</dbReference>
<dbReference type="Pfam" id="PF23263">
    <property type="entry name" value="C8-3_MUC4"/>
    <property type="match status" value="1"/>
</dbReference>
<dbReference type="SUPFAM" id="SSF49313">
    <property type="entry name" value="Cadherin-like"/>
    <property type="match status" value="1"/>
</dbReference>
<evidence type="ECO:0000313" key="6">
    <source>
        <dbReference type="Proteomes" id="UP001209878"/>
    </source>
</evidence>
<dbReference type="Gene3D" id="2.60.40.10">
    <property type="entry name" value="Immunoglobulins"/>
    <property type="match status" value="1"/>
</dbReference>
<dbReference type="InterPro" id="IPR013783">
    <property type="entry name" value="Ig-like_fold"/>
</dbReference>